<keyword evidence="2" id="KW-1185">Reference proteome</keyword>
<comment type="caution">
    <text evidence="1">The sequence shown here is derived from an EMBL/GenBank/DDBJ whole genome shotgun (WGS) entry which is preliminary data.</text>
</comment>
<evidence type="ECO:0000313" key="1">
    <source>
        <dbReference type="EMBL" id="RDU38459.1"/>
    </source>
</evidence>
<dbReference type="EMBL" id="QNQT01000001">
    <property type="protein sequence ID" value="RDU38459.1"/>
    <property type="molecule type" value="Genomic_DNA"/>
</dbReference>
<dbReference type="OrthoDB" id="2988713at2"/>
<proteinExistence type="predicted"/>
<sequence length="109" mass="12588">MDLDIIWDIFMVKASEIRGVANIEMRKIAGIPFLFITVDKNGTLDAIEAGIRVCSAEAMKGKRLSSETVFVRRGGNYYVFRHRFFVPQRKMFCCGNLCVDCVRFQHDRF</sequence>
<dbReference type="RefSeq" id="WP_115450380.1">
    <property type="nucleotide sequence ID" value="NZ_QNQT01000001.1"/>
</dbReference>
<dbReference type="Proteomes" id="UP000257144">
    <property type="component" value="Unassembled WGS sequence"/>
</dbReference>
<organism evidence="1 2">
    <name type="scientific">Neobacillus piezotolerans</name>
    <dbReference type="NCBI Taxonomy" id="2259171"/>
    <lineage>
        <taxon>Bacteria</taxon>
        <taxon>Bacillati</taxon>
        <taxon>Bacillota</taxon>
        <taxon>Bacilli</taxon>
        <taxon>Bacillales</taxon>
        <taxon>Bacillaceae</taxon>
        <taxon>Neobacillus</taxon>
    </lineage>
</organism>
<evidence type="ECO:0000313" key="2">
    <source>
        <dbReference type="Proteomes" id="UP000257144"/>
    </source>
</evidence>
<gene>
    <name evidence="1" type="ORF">DRW41_02530</name>
</gene>
<name>A0A3D8GW80_9BACI</name>
<dbReference type="AlphaFoldDB" id="A0A3D8GW80"/>
<accession>A0A3D8GW80</accession>
<protein>
    <submittedName>
        <fullName evidence="1">Uncharacterized protein</fullName>
    </submittedName>
</protein>
<reference evidence="1 2" key="1">
    <citation type="submission" date="2018-07" db="EMBL/GenBank/DDBJ databases">
        <title>Bacillus sp. YLB-04 draft genome sequence.</title>
        <authorList>
            <person name="Yu L."/>
            <person name="Tang X."/>
        </authorList>
    </citation>
    <scope>NUCLEOTIDE SEQUENCE [LARGE SCALE GENOMIC DNA]</scope>
    <source>
        <strain evidence="1 2">YLB-04</strain>
    </source>
</reference>